<keyword evidence="2" id="KW-0472">Membrane</keyword>
<dbReference type="GO" id="GO:0080043">
    <property type="term" value="F:quercetin 3-O-glucosyltransferase activity"/>
    <property type="evidence" value="ECO:0007669"/>
    <property type="project" value="TreeGrafter"/>
</dbReference>
<comment type="similarity">
    <text evidence="1">Belongs to the UDP-glycosyltransferase family.</text>
</comment>
<dbReference type="GO" id="GO:0080044">
    <property type="term" value="F:quercetin 7-O-glucosyltransferase activity"/>
    <property type="evidence" value="ECO:0007669"/>
    <property type="project" value="TreeGrafter"/>
</dbReference>
<dbReference type="PANTHER" id="PTHR11926">
    <property type="entry name" value="GLUCOSYL/GLUCURONOSYL TRANSFERASES"/>
    <property type="match status" value="1"/>
</dbReference>
<dbReference type="Proteomes" id="UP000593564">
    <property type="component" value="Unassembled WGS sequence"/>
</dbReference>
<reference evidence="4" key="1">
    <citation type="journal article" date="2020" name="Nat. Commun.">
        <title>Genome assembly of wild tea tree DASZ reveals pedigree and selection history of tea varieties.</title>
        <authorList>
            <person name="Zhang W."/>
            <person name="Zhang Y."/>
            <person name="Qiu H."/>
            <person name="Guo Y."/>
            <person name="Wan H."/>
            <person name="Zhang X."/>
            <person name="Scossa F."/>
            <person name="Alseekh S."/>
            <person name="Zhang Q."/>
            <person name="Wang P."/>
            <person name="Xu L."/>
            <person name="Schmidt M.H."/>
            <person name="Jia X."/>
            <person name="Li D."/>
            <person name="Zhu A."/>
            <person name="Guo F."/>
            <person name="Chen W."/>
            <person name="Ni D."/>
            <person name="Usadel B."/>
            <person name="Fernie A.R."/>
            <person name="Wen W."/>
        </authorList>
    </citation>
    <scope>NUCLEOTIDE SEQUENCE [LARGE SCALE GENOMIC DNA]</scope>
    <source>
        <strain evidence="4">cv. G240</strain>
    </source>
</reference>
<protein>
    <submittedName>
        <fullName evidence="3">Uncharacterized protein</fullName>
    </submittedName>
</protein>
<feature type="transmembrane region" description="Helical" evidence="2">
    <location>
        <begin position="102"/>
        <end position="125"/>
    </location>
</feature>
<keyword evidence="4" id="KW-1185">Reference proteome</keyword>
<gene>
    <name evidence="3" type="ORF">HYC85_013096</name>
</gene>
<reference evidence="3 4" key="2">
    <citation type="submission" date="2020-07" db="EMBL/GenBank/DDBJ databases">
        <title>Genome assembly of wild tea tree DASZ reveals pedigree and selection history of tea varieties.</title>
        <authorList>
            <person name="Zhang W."/>
        </authorList>
    </citation>
    <scope>NUCLEOTIDE SEQUENCE [LARGE SCALE GENOMIC DNA]</scope>
    <source>
        <strain evidence="4">cv. G240</strain>
        <tissue evidence="3">Leaf</tissue>
    </source>
</reference>
<name>A0A7J7HDX6_CAMSI</name>
<comment type="caution">
    <text evidence="3">The sequence shown here is derived from an EMBL/GenBank/DDBJ whole genome shotgun (WGS) entry which is preliminary data.</text>
</comment>
<dbReference type="Gene3D" id="3.40.50.2000">
    <property type="entry name" value="Glycogen Phosphorylase B"/>
    <property type="match status" value="1"/>
</dbReference>
<evidence type="ECO:0000256" key="2">
    <source>
        <dbReference type="SAM" id="Phobius"/>
    </source>
</evidence>
<sequence length="235" mass="25722">MNKSSETSKTSMTNHHFLFLCPAQGHVNSTLELAKLLLTHGGGATVTFATTISGLRGITTTLPTLPGLSSYPSFSDGFDNDDQPTTNQTQVMSKFKRVGSQTLTHLLTTLFHGGSLVTFSIYISLLPWAAAVARDMHVPSAFFSIQSATTFVIFHTYFNNPSISIKLLGLPLLSNDDVPSFLLPESPHSSVIPTIKEHIQTLEEYPNPLILGNTFNAFEQYSIRAIDNMSLQSDR</sequence>
<proteinExistence type="inferred from homology"/>
<keyword evidence="2" id="KW-1133">Transmembrane helix</keyword>
<feature type="transmembrane region" description="Helical" evidence="2">
    <location>
        <begin position="137"/>
        <end position="158"/>
    </location>
</feature>
<evidence type="ECO:0000313" key="4">
    <source>
        <dbReference type="Proteomes" id="UP000593564"/>
    </source>
</evidence>
<dbReference type="PANTHER" id="PTHR11926:SF1534">
    <property type="entry name" value="GLYCOSYLTRANSFERASE"/>
    <property type="match status" value="1"/>
</dbReference>
<dbReference type="AlphaFoldDB" id="A0A7J7HDX6"/>
<keyword evidence="2" id="KW-0812">Transmembrane</keyword>
<organism evidence="3 4">
    <name type="scientific">Camellia sinensis</name>
    <name type="common">Tea plant</name>
    <name type="synonym">Thea sinensis</name>
    <dbReference type="NCBI Taxonomy" id="4442"/>
    <lineage>
        <taxon>Eukaryota</taxon>
        <taxon>Viridiplantae</taxon>
        <taxon>Streptophyta</taxon>
        <taxon>Embryophyta</taxon>
        <taxon>Tracheophyta</taxon>
        <taxon>Spermatophyta</taxon>
        <taxon>Magnoliopsida</taxon>
        <taxon>eudicotyledons</taxon>
        <taxon>Gunneridae</taxon>
        <taxon>Pentapetalae</taxon>
        <taxon>asterids</taxon>
        <taxon>Ericales</taxon>
        <taxon>Theaceae</taxon>
        <taxon>Camellia</taxon>
    </lineage>
</organism>
<dbReference type="SUPFAM" id="SSF53756">
    <property type="entry name" value="UDP-Glycosyltransferase/glycogen phosphorylase"/>
    <property type="match status" value="1"/>
</dbReference>
<evidence type="ECO:0000256" key="1">
    <source>
        <dbReference type="ARBA" id="ARBA00009995"/>
    </source>
</evidence>
<evidence type="ECO:0000313" key="3">
    <source>
        <dbReference type="EMBL" id="KAF5951103.1"/>
    </source>
</evidence>
<accession>A0A7J7HDX6</accession>
<dbReference type="EMBL" id="JACBKZ010000005">
    <property type="protein sequence ID" value="KAF5951103.1"/>
    <property type="molecule type" value="Genomic_DNA"/>
</dbReference>